<dbReference type="PANTHER" id="PTHR46296">
    <property type="entry name" value="BNAA05G37250D PROTEIN"/>
    <property type="match status" value="1"/>
</dbReference>
<dbReference type="Pfam" id="PF16016">
    <property type="entry name" value="VASt"/>
    <property type="match status" value="1"/>
</dbReference>
<keyword evidence="2" id="KW-0472">Membrane</keyword>
<dbReference type="Proteomes" id="UP001374584">
    <property type="component" value="Unassembled WGS sequence"/>
</dbReference>
<reference evidence="4 5" key="1">
    <citation type="submission" date="2024-01" db="EMBL/GenBank/DDBJ databases">
        <title>The genomes of 5 underutilized Papilionoideae crops provide insights into root nodulation and disease resistanc.</title>
        <authorList>
            <person name="Jiang F."/>
        </authorList>
    </citation>
    <scope>NUCLEOTIDE SEQUENCE [LARGE SCALE GENOMIC DNA]</scope>
    <source>
        <strain evidence="4">JINMINGXINNONG_FW02</strain>
        <tissue evidence="4">Leaves</tissue>
    </source>
</reference>
<name>A0AAN9MG65_PHACN</name>
<gene>
    <name evidence="4" type="ORF">VNO80_19455</name>
</gene>
<evidence type="ECO:0000256" key="1">
    <source>
        <dbReference type="ARBA" id="ARBA00004370"/>
    </source>
</evidence>
<organism evidence="4 5">
    <name type="scientific">Phaseolus coccineus</name>
    <name type="common">Scarlet runner bean</name>
    <name type="synonym">Phaseolus multiflorus</name>
    <dbReference type="NCBI Taxonomy" id="3886"/>
    <lineage>
        <taxon>Eukaryota</taxon>
        <taxon>Viridiplantae</taxon>
        <taxon>Streptophyta</taxon>
        <taxon>Embryophyta</taxon>
        <taxon>Tracheophyta</taxon>
        <taxon>Spermatophyta</taxon>
        <taxon>Magnoliopsida</taxon>
        <taxon>eudicotyledons</taxon>
        <taxon>Gunneridae</taxon>
        <taxon>Pentapetalae</taxon>
        <taxon>rosids</taxon>
        <taxon>fabids</taxon>
        <taxon>Fabales</taxon>
        <taxon>Fabaceae</taxon>
        <taxon>Papilionoideae</taxon>
        <taxon>50 kb inversion clade</taxon>
        <taxon>NPAAA clade</taxon>
        <taxon>indigoferoid/millettioid clade</taxon>
        <taxon>Phaseoleae</taxon>
        <taxon>Phaseolus</taxon>
    </lineage>
</organism>
<evidence type="ECO:0000259" key="3">
    <source>
        <dbReference type="Pfam" id="PF16016"/>
    </source>
</evidence>
<comment type="caution">
    <text evidence="4">The sequence shown here is derived from an EMBL/GenBank/DDBJ whole genome shotgun (WGS) entry which is preliminary data.</text>
</comment>
<dbReference type="GO" id="GO:0016020">
    <property type="term" value="C:membrane"/>
    <property type="evidence" value="ECO:0007669"/>
    <property type="project" value="UniProtKB-SubCell"/>
</dbReference>
<keyword evidence="5" id="KW-1185">Reference proteome</keyword>
<comment type="subcellular location">
    <subcellularLocation>
        <location evidence="1">Membrane</location>
    </subcellularLocation>
</comment>
<evidence type="ECO:0000313" key="4">
    <source>
        <dbReference type="EMBL" id="KAK7353999.1"/>
    </source>
</evidence>
<evidence type="ECO:0000313" key="5">
    <source>
        <dbReference type="Proteomes" id="UP001374584"/>
    </source>
</evidence>
<dbReference type="Gene3D" id="2.60.40.150">
    <property type="entry name" value="C2 domain"/>
    <property type="match status" value="1"/>
</dbReference>
<dbReference type="InterPro" id="IPR035892">
    <property type="entry name" value="C2_domain_sf"/>
</dbReference>
<evidence type="ECO:0000256" key="2">
    <source>
        <dbReference type="ARBA" id="ARBA00023136"/>
    </source>
</evidence>
<accession>A0AAN9MG65</accession>
<dbReference type="EMBL" id="JAYMYR010000007">
    <property type="protein sequence ID" value="KAK7353999.1"/>
    <property type="molecule type" value="Genomic_DNA"/>
</dbReference>
<dbReference type="SUPFAM" id="SSF49562">
    <property type="entry name" value="C2 domain (Calcium/lipid-binding domain, CaLB)"/>
    <property type="match status" value="1"/>
</dbReference>
<dbReference type="PANTHER" id="PTHR46296:SF8">
    <property type="entry name" value="OS06G0297800 PROTEIN"/>
    <property type="match status" value="1"/>
</dbReference>
<protein>
    <recommendedName>
        <fullName evidence="3">VASt domain-containing protein</fullName>
    </recommendedName>
</protein>
<proteinExistence type="predicted"/>
<dbReference type="InterPro" id="IPR031968">
    <property type="entry name" value="VASt"/>
</dbReference>
<feature type="domain" description="VASt" evidence="3">
    <location>
        <begin position="113"/>
        <end position="205"/>
    </location>
</feature>
<dbReference type="AlphaFoldDB" id="A0AAN9MG65"/>
<dbReference type="InterPro" id="IPR044511">
    <property type="entry name" value="At1g03370/At5g50170-like"/>
</dbReference>
<sequence length="275" mass="30370">MWDEQFTFWVDEFKDSLVVSGMDEDKFFNYDYVGQLKVPIALVFEEEIKSFGIACFSNMSSPAKEETASSSSKEKKSCVNKKSFAGRIVQILNKCTVVASRSPSRSIDSDQSETSKVEVGDLNTLLFSPDSNFPKALADLQGTTELQVGPWKSENGGESSKISFTYLKAAIKLVKAVKGYEDQTYLKADGKNLAVLASVSTPDDLGSSKEQALATLRAEPQSLQYLANFKVFLNILNGKVRVVHMLLASPSGIQGLEFNRFYWGICCMCYLGSSR</sequence>